<proteinExistence type="predicted"/>
<comment type="caution">
    <text evidence="1">The sequence shown here is derived from an EMBL/GenBank/DDBJ whole genome shotgun (WGS) entry which is preliminary data.</text>
</comment>
<dbReference type="EMBL" id="JAENHL010000007">
    <property type="protein sequence ID" value="MBK1867188.1"/>
    <property type="molecule type" value="Genomic_DNA"/>
</dbReference>
<protein>
    <submittedName>
        <fullName evidence="1">LysR family transcriptional regulator</fullName>
    </submittedName>
</protein>
<gene>
    <name evidence="1" type="ORF">JHL16_12600</name>
</gene>
<keyword evidence="2" id="KW-1185">Reference proteome</keyword>
<evidence type="ECO:0000313" key="2">
    <source>
        <dbReference type="Proteomes" id="UP000616151"/>
    </source>
</evidence>
<dbReference type="Proteomes" id="UP000616151">
    <property type="component" value="Unassembled WGS sequence"/>
</dbReference>
<accession>A0ACC5R490</accession>
<name>A0ACC5R490_9HYPH</name>
<sequence>MDRIDELKIFIRLAESQSFTRTADLLHMPRSTVSMALQDLEQRVGARLLQRTTRQVSLTEDGSAFYERALRLLADYEETETLFRQSTAKPGGKLRINVPGRLGRLIIAPALPDFFAAFPDIEIDMGVTDRTVDLVQEGIDCVIRVGPLADSTLVSRRIGDLVLLNCASPSYLERHGTPHVVTDLAGHVAVNYASPASGRTEEWEYAEAGKIHSLKLRSRVTVNNAEAYIACCLAGLGLIQIPAYDVREHIEAGDLVEVMSDLRAAPMPIALLYPHRQHASRRLQVFLDWVTALLMSRLF</sequence>
<evidence type="ECO:0000313" key="1">
    <source>
        <dbReference type="EMBL" id="MBK1867188.1"/>
    </source>
</evidence>
<reference evidence="1" key="1">
    <citation type="submission" date="2021-01" db="EMBL/GenBank/DDBJ databases">
        <authorList>
            <person name="Sun Q."/>
        </authorList>
    </citation>
    <scope>NUCLEOTIDE SEQUENCE</scope>
    <source>
        <strain evidence="1">YIM B02566</strain>
    </source>
</reference>
<organism evidence="1 2">
    <name type="scientific">Taklimakanibacter albus</name>
    <dbReference type="NCBI Taxonomy" id="2800327"/>
    <lineage>
        <taxon>Bacteria</taxon>
        <taxon>Pseudomonadati</taxon>
        <taxon>Pseudomonadota</taxon>
        <taxon>Alphaproteobacteria</taxon>
        <taxon>Hyphomicrobiales</taxon>
        <taxon>Aestuariivirgaceae</taxon>
        <taxon>Taklimakanibacter</taxon>
    </lineage>
</organism>